<dbReference type="EMBL" id="VSSQ01000008">
    <property type="protein sequence ID" value="MPL58862.1"/>
    <property type="molecule type" value="Genomic_DNA"/>
</dbReference>
<proteinExistence type="inferred from homology"/>
<evidence type="ECO:0000256" key="1">
    <source>
        <dbReference type="ARBA" id="ARBA00007452"/>
    </source>
</evidence>
<dbReference type="Pfam" id="PF11967">
    <property type="entry name" value="RecO_N"/>
    <property type="match status" value="1"/>
</dbReference>
<dbReference type="PANTHER" id="PTHR33991:SF1">
    <property type="entry name" value="DNA REPAIR PROTEIN RECO"/>
    <property type="match status" value="1"/>
</dbReference>
<dbReference type="PANTHER" id="PTHR33991">
    <property type="entry name" value="DNA REPAIR PROTEIN RECO"/>
    <property type="match status" value="1"/>
</dbReference>
<dbReference type="InterPro" id="IPR012340">
    <property type="entry name" value="NA-bd_OB-fold"/>
</dbReference>
<sequence length="260" mass="28339">MPDRLKRYGALILRAKDSPAGHRILSLLTAEEGIIDVFLFGGAKSSLRSSATPFVAAQAFVYSDPVKHYRKLNDLVILESFQGLRESYAKLWSASVMAEIAIKTQGCGGEYQTLLALCLSLLRALDLAAKEEVEIKLLAFLWKSLGIMGLQPDWSRCVVCGKRIQPRKGEPLSSPILYYSPRLDGFACPDCGAEGLGLGAEDIDLLDRLGTAKIQDCGRSARGSRNLDSLRSLLYYLSQKAAEGVLLSLEIDPALTTGQK</sequence>
<dbReference type="InterPro" id="IPR022572">
    <property type="entry name" value="DNA_rep/recomb_RecO_N"/>
</dbReference>
<dbReference type="AlphaFoldDB" id="A0A644SYL9"/>
<evidence type="ECO:0000259" key="7">
    <source>
        <dbReference type="Pfam" id="PF11967"/>
    </source>
</evidence>
<dbReference type="Gene3D" id="1.20.1440.120">
    <property type="entry name" value="Recombination protein O, C-terminal domain"/>
    <property type="match status" value="1"/>
</dbReference>
<dbReference type="InterPro" id="IPR037278">
    <property type="entry name" value="ARFGAP/RecO"/>
</dbReference>
<feature type="domain" description="DNA replication/recombination mediator RecO N-terminal" evidence="7">
    <location>
        <begin position="7"/>
        <end position="81"/>
    </location>
</feature>
<evidence type="ECO:0000256" key="6">
    <source>
        <dbReference type="ARBA" id="ARBA00033409"/>
    </source>
</evidence>
<keyword evidence="3" id="KW-0227">DNA damage</keyword>
<dbReference type="InterPro" id="IPR042242">
    <property type="entry name" value="RecO_C"/>
</dbReference>
<comment type="similarity">
    <text evidence="1">Belongs to the RecO family.</text>
</comment>
<keyword evidence="4" id="KW-0233">DNA recombination</keyword>
<protein>
    <recommendedName>
        <fullName evidence="2">DNA repair protein RecO</fullName>
    </recommendedName>
    <alternativeName>
        <fullName evidence="6">Recombination protein O</fullName>
    </alternativeName>
</protein>
<dbReference type="SUPFAM" id="SSF50249">
    <property type="entry name" value="Nucleic acid-binding proteins"/>
    <property type="match status" value="1"/>
</dbReference>
<dbReference type="GO" id="GO:0043590">
    <property type="term" value="C:bacterial nucleoid"/>
    <property type="evidence" value="ECO:0007669"/>
    <property type="project" value="TreeGrafter"/>
</dbReference>
<keyword evidence="5" id="KW-0234">DNA repair</keyword>
<dbReference type="Pfam" id="PF02565">
    <property type="entry name" value="RecO_C"/>
    <property type="match status" value="1"/>
</dbReference>
<dbReference type="NCBIfam" id="TIGR00613">
    <property type="entry name" value="reco"/>
    <property type="match status" value="1"/>
</dbReference>
<comment type="caution">
    <text evidence="8">The sequence shown here is derived from an EMBL/GenBank/DDBJ whole genome shotgun (WGS) entry which is preliminary data.</text>
</comment>
<dbReference type="HAMAP" id="MF_00201">
    <property type="entry name" value="RecO"/>
    <property type="match status" value="1"/>
</dbReference>
<dbReference type="SUPFAM" id="SSF57863">
    <property type="entry name" value="ArfGap/RecO-like zinc finger"/>
    <property type="match status" value="1"/>
</dbReference>
<evidence type="ECO:0000256" key="2">
    <source>
        <dbReference type="ARBA" id="ARBA00021310"/>
    </source>
</evidence>
<organism evidence="8">
    <name type="scientific">bioreactor metagenome</name>
    <dbReference type="NCBI Taxonomy" id="1076179"/>
    <lineage>
        <taxon>unclassified sequences</taxon>
        <taxon>metagenomes</taxon>
        <taxon>ecological metagenomes</taxon>
    </lineage>
</organism>
<evidence type="ECO:0000256" key="4">
    <source>
        <dbReference type="ARBA" id="ARBA00023172"/>
    </source>
</evidence>
<accession>A0A644SYL9</accession>
<name>A0A644SYL9_9ZZZZ</name>
<evidence type="ECO:0000256" key="5">
    <source>
        <dbReference type="ARBA" id="ARBA00023204"/>
    </source>
</evidence>
<dbReference type="InterPro" id="IPR003717">
    <property type="entry name" value="RecO"/>
</dbReference>
<dbReference type="GO" id="GO:0006302">
    <property type="term" value="P:double-strand break repair"/>
    <property type="evidence" value="ECO:0007669"/>
    <property type="project" value="TreeGrafter"/>
</dbReference>
<gene>
    <name evidence="8" type="primary">recO_3</name>
    <name evidence="8" type="ORF">SDC9_04408</name>
</gene>
<evidence type="ECO:0000256" key="3">
    <source>
        <dbReference type="ARBA" id="ARBA00022763"/>
    </source>
</evidence>
<dbReference type="GO" id="GO:0006310">
    <property type="term" value="P:DNA recombination"/>
    <property type="evidence" value="ECO:0007669"/>
    <property type="project" value="UniProtKB-KW"/>
</dbReference>
<evidence type="ECO:0000313" key="8">
    <source>
        <dbReference type="EMBL" id="MPL58862.1"/>
    </source>
</evidence>
<reference evidence="8" key="1">
    <citation type="submission" date="2019-08" db="EMBL/GenBank/DDBJ databases">
        <authorList>
            <person name="Kucharzyk K."/>
            <person name="Murdoch R.W."/>
            <person name="Higgins S."/>
            <person name="Loffler F."/>
        </authorList>
    </citation>
    <scope>NUCLEOTIDE SEQUENCE</scope>
</reference>